<organism evidence="1">
    <name type="scientific">marine sediment metagenome</name>
    <dbReference type="NCBI Taxonomy" id="412755"/>
    <lineage>
        <taxon>unclassified sequences</taxon>
        <taxon>metagenomes</taxon>
        <taxon>ecological metagenomes</taxon>
    </lineage>
</organism>
<dbReference type="SUPFAM" id="SSF55785">
    <property type="entry name" value="PYP-like sensor domain (PAS domain)"/>
    <property type="match status" value="1"/>
</dbReference>
<sequence length="55" mass="6582">MESRYIIHSKDIVIVFVGDVTDKHKAEQKSRESEEKYRHLVENIPDVIYYAMKEL</sequence>
<proteinExistence type="predicted"/>
<accession>A0A0F9Q848</accession>
<dbReference type="InterPro" id="IPR035965">
    <property type="entry name" value="PAS-like_dom_sf"/>
</dbReference>
<reference evidence="1" key="1">
    <citation type="journal article" date="2015" name="Nature">
        <title>Complex archaea that bridge the gap between prokaryotes and eukaryotes.</title>
        <authorList>
            <person name="Spang A."/>
            <person name="Saw J.H."/>
            <person name="Jorgensen S.L."/>
            <person name="Zaremba-Niedzwiedzka K."/>
            <person name="Martijn J."/>
            <person name="Lind A.E."/>
            <person name="van Eijk R."/>
            <person name="Schleper C."/>
            <person name="Guy L."/>
            <person name="Ettema T.J."/>
        </authorList>
    </citation>
    <scope>NUCLEOTIDE SEQUENCE</scope>
</reference>
<name>A0A0F9Q848_9ZZZZ</name>
<dbReference type="EMBL" id="LAZR01001812">
    <property type="protein sequence ID" value="KKN38664.1"/>
    <property type="molecule type" value="Genomic_DNA"/>
</dbReference>
<comment type="caution">
    <text evidence="1">The sequence shown here is derived from an EMBL/GenBank/DDBJ whole genome shotgun (WGS) entry which is preliminary data.</text>
</comment>
<dbReference type="Gene3D" id="3.30.450.20">
    <property type="entry name" value="PAS domain"/>
    <property type="match status" value="1"/>
</dbReference>
<gene>
    <name evidence="1" type="ORF">LCGC14_0751190</name>
</gene>
<protein>
    <recommendedName>
        <fullName evidence="2">PAC domain-containing protein</fullName>
    </recommendedName>
</protein>
<evidence type="ECO:0000313" key="1">
    <source>
        <dbReference type="EMBL" id="KKN38664.1"/>
    </source>
</evidence>
<dbReference type="AlphaFoldDB" id="A0A0F9Q848"/>
<evidence type="ECO:0008006" key="2">
    <source>
        <dbReference type="Google" id="ProtNLM"/>
    </source>
</evidence>